<feature type="transmembrane region" description="Helical" evidence="2">
    <location>
        <begin position="362"/>
        <end position="383"/>
    </location>
</feature>
<feature type="transmembrane region" description="Helical" evidence="2">
    <location>
        <begin position="132"/>
        <end position="159"/>
    </location>
</feature>
<proteinExistence type="predicted"/>
<evidence type="ECO:0008006" key="5">
    <source>
        <dbReference type="Google" id="ProtNLM"/>
    </source>
</evidence>
<dbReference type="EMBL" id="SOZI01000019">
    <property type="protein sequence ID" value="TNY22838.1"/>
    <property type="molecule type" value="Genomic_DNA"/>
</dbReference>
<gene>
    <name evidence="3" type="ORF">DMC30DRAFT_101006</name>
</gene>
<feature type="transmembrane region" description="Helical" evidence="2">
    <location>
        <begin position="38"/>
        <end position="59"/>
    </location>
</feature>
<organism evidence="3 4">
    <name type="scientific">Rhodotorula diobovata</name>
    <dbReference type="NCBI Taxonomy" id="5288"/>
    <lineage>
        <taxon>Eukaryota</taxon>
        <taxon>Fungi</taxon>
        <taxon>Dikarya</taxon>
        <taxon>Basidiomycota</taxon>
        <taxon>Pucciniomycotina</taxon>
        <taxon>Microbotryomycetes</taxon>
        <taxon>Sporidiobolales</taxon>
        <taxon>Sporidiobolaceae</taxon>
        <taxon>Rhodotorula</taxon>
    </lineage>
</organism>
<dbReference type="OrthoDB" id="2536408at2759"/>
<protein>
    <recommendedName>
        <fullName evidence="5">Proteophosphoglycan ppg4</fullName>
    </recommendedName>
</protein>
<comment type="caution">
    <text evidence="3">The sequence shown here is derived from an EMBL/GenBank/DDBJ whole genome shotgun (WGS) entry which is preliminary data.</text>
</comment>
<evidence type="ECO:0000313" key="4">
    <source>
        <dbReference type="Proteomes" id="UP000311382"/>
    </source>
</evidence>
<feature type="transmembrane region" description="Helical" evidence="2">
    <location>
        <begin position="91"/>
        <end position="112"/>
    </location>
</feature>
<keyword evidence="2" id="KW-1133">Transmembrane helix</keyword>
<feature type="compositionally biased region" description="Basic and acidic residues" evidence="1">
    <location>
        <begin position="290"/>
        <end position="303"/>
    </location>
</feature>
<keyword evidence="2" id="KW-0812">Transmembrane</keyword>
<evidence type="ECO:0000256" key="2">
    <source>
        <dbReference type="SAM" id="Phobius"/>
    </source>
</evidence>
<name>A0A5C5G183_9BASI</name>
<dbReference type="Proteomes" id="UP000311382">
    <property type="component" value="Unassembled WGS sequence"/>
</dbReference>
<evidence type="ECO:0000256" key="1">
    <source>
        <dbReference type="SAM" id="MobiDB-lite"/>
    </source>
</evidence>
<accession>A0A5C5G183</accession>
<keyword evidence="2" id="KW-0472">Membrane</keyword>
<dbReference type="AlphaFoldDB" id="A0A5C5G183"/>
<keyword evidence="4" id="KW-1185">Reference proteome</keyword>
<sequence>MDSFPPSVLDAQTVSYLIAGLDCVFYPSPTTGFMARMAVFWATTGVCMLLAVLYLWLLYRSTPERPRRRCMWFIRIVERPRGRLIVINPRIAWAGTVLAYGAFELGYTFTFWQTYEETVSQAALIALRGFNAVPLFCAGWVISWAGLTGLAAWTTVLNVRVFGRYVDLRGALIALDKSLYGQVPTQADFGPVQDPAQAFAASVDAAHIPTTVQWCLNSLYSITILAVDLGGIALAIRLRRQVKENVERLAFVEYDQASRLTATPDAPRLDVTVQPALSNATSSGAGEPSQQDRGEGELRKPSPESHGSTGDAHGKRKVRLDAETVRYLSRQRERGRASAARAQARKVLALQKATRDLVTTSGIIAFIALTLLGCTIFISYCVATGKVTSGEWVYIEGTAMPPQWIYTVAIAASLVYLLYNALRSQKRITGLETLVQPTDGASNAARPQLLVNFAGASRADPSSVELGSSSSSWAAVGEQEDDDVLEPARLSATKPAVSTVSDGQGILVVSRAPASCAPAVPPSLGGAQPDSVAEVVCGTSRRAAGSGSGSGSRARSGGWRSRFCASSARRSVIMVTVETEVTGEEDAGEPVGFDLATALDE</sequence>
<feature type="region of interest" description="Disordered" evidence="1">
    <location>
        <begin position="277"/>
        <end position="316"/>
    </location>
</feature>
<reference evidence="3 4" key="1">
    <citation type="submission" date="2019-03" db="EMBL/GenBank/DDBJ databases">
        <title>Rhodosporidium diobovatum UCD-FST 08-225 genome sequencing, assembly, and annotation.</title>
        <authorList>
            <person name="Fakankun I.U."/>
            <person name="Fristensky B."/>
            <person name="Levin D.B."/>
        </authorList>
    </citation>
    <scope>NUCLEOTIDE SEQUENCE [LARGE SCALE GENOMIC DNA]</scope>
    <source>
        <strain evidence="3 4">UCD-FST 08-225</strain>
    </source>
</reference>
<feature type="compositionally biased region" description="Polar residues" evidence="1">
    <location>
        <begin position="277"/>
        <end position="289"/>
    </location>
</feature>
<feature type="transmembrane region" description="Helical" evidence="2">
    <location>
        <begin position="403"/>
        <end position="422"/>
    </location>
</feature>
<evidence type="ECO:0000313" key="3">
    <source>
        <dbReference type="EMBL" id="TNY22838.1"/>
    </source>
</evidence>